<keyword evidence="1" id="KW-1133">Transmembrane helix</keyword>
<gene>
    <name evidence="2" type="ORF">SMN809_LOCUS26826</name>
</gene>
<accession>A0A8S2U560</accession>
<evidence type="ECO:0000313" key="3">
    <source>
        <dbReference type="Proteomes" id="UP000676336"/>
    </source>
</evidence>
<dbReference type="AlphaFoldDB" id="A0A8S2U560"/>
<name>A0A8S2U560_9BILA</name>
<feature type="transmembrane region" description="Helical" evidence="1">
    <location>
        <begin position="20"/>
        <end position="36"/>
    </location>
</feature>
<organism evidence="2 3">
    <name type="scientific">Rotaria magnacalcarata</name>
    <dbReference type="NCBI Taxonomy" id="392030"/>
    <lineage>
        <taxon>Eukaryota</taxon>
        <taxon>Metazoa</taxon>
        <taxon>Spiralia</taxon>
        <taxon>Gnathifera</taxon>
        <taxon>Rotifera</taxon>
        <taxon>Eurotatoria</taxon>
        <taxon>Bdelloidea</taxon>
        <taxon>Philodinida</taxon>
        <taxon>Philodinidae</taxon>
        <taxon>Rotaria</taxon>
    </lineage>
</organism>
<proteinExistence type="predicted"/>
<protein>
    <submittedName>
        <fullName evidence="2">Uncharacterized protein</fullName>
    </submittedName>
</protein>
<feature type="non-terminal residue" evidence="2">
    <location>
        <position position="1"/>
    </location>
</feature>
<sequence>NEEFADLEAEFSPNLVNSTVYIMSITLQIATFAVNYQ</sequence>
<evidence type="ECO:0000256" key="1">
    <source>
        <dbReference type="SAM" id="Phobius"/>
    </source>
</evidence>
<keyword evidence="1" id="KW-0812">Transmembrane</keyword>
<feature type="non-terminal residue" evidence="2">
    <location>
        <position position="37"/>
    </location>
</feature>
<evidence type="ECO:0000313" key="2">
    <source>
        <dbReference type="EMBL" id="CAF4317976.1"/>
    </source>
</evidence>
<dbReference type="Proteomes" id="UP000676336">
    <property type="component" value="Unassembled WGS sequence"/>
</dbReference>
<comment type="caution">
    <text evidence="2">The sequence shown here is derived from an EMBL/GenBank/DDBJ whole genome shotgun (WGS) entry which is preliminary data.</text>
</comment>
<keyword evidence="1" id="KW-0472">Membrane</keyword>
<dbReference type="EMBL" id="CAJOBI010039627">
    <property type="protein sequence ID" value="CAF4317976.1"/>
    <property type="molecule type" value="Genomic_DNA"/>
</dbReference>
<reference evidence="2" key="1">
    <citation type="submission" date="2021-02" db="EMBL/GenBank/DDBJ databases">
        <authorList>
            <person name="Nowell W R."/>
        </authorList>
    </citation>
    <scope>NUCLEOTIDE SEQUENCE</scope>
</reference>